<dbReference type="Pfam" id="PF13456">
    <property type="entry name" value="RVT_3"/>
    <property type="match status" value="1"/>
</dbReference>
<name>A0A7J6DYH2_CANSA</name>
<protein>
    <recommendedName>
        <fullName evidence="1">RNase H type-1 domain-containing protein</fullName>
    </recommendedName>
</protein>
<dbReference type="AlphaFoldDB" id="A0A7J6DYH2"/>
<gene>
    <name evidence="2" type="ORF">G4B88_023216</name>
</gene>
<organism evidence="2 3">
    <name type="scientific">Cannabis sativa</name>
    <name type="common">Hemp</name>
    <name type="synonym">Marijuana</name>
    <dbReference type="NCBI Taxonomy" id="3483"/>
    <lineage>
        <taxon>Eukaryota</taxon>
        <taxon>Viridiplantae</taxon>
        <taxon>Streptophyta</taxon>
        <taxon>Embryophyta</taxon>
        <taxon>Tracheophyta</taxon>
        <taxon>Spermatophyta</taxon>
        <taxon>Magnoliopsida</taxon>
        <taxon>eudicotyledons</taxon>
        <taxon>Gunneridae</taxon>
        <taxon>Pentapetalae</taxon>
        <taxon>rosids</taxon>
        <taxon>fabids</taxon>
        <taxon>Rosales</taxon>
        <taxon>Cannabaceae</taxon>
        <taxon>Cannabis</taxon>
    </lineage>
</organism>
<feature type="domain" description="RNase H type-1" evidence="1">
    <location>
        <begin position="56"/>
        <end position="126"/>
    </location>
</feature>
<sequence>MWRERNSVVCGHARTMVWQVITNVNSKIREHKLVATNAIDDFCAWSPPSESRYCCNCDVAYDDGEMVAATIVRNDQGSIILIKIERRHTADPKIGEAFAVCMAAELMVEMKIERVIFQSDNIRVVEAF</sequence>
<dbReference type="InterPro" id="IPR052929">
    <property type="entry name" value="RNase_H-like_EbsB-rel"/>
</dbReference>
<dbReference type="PANTHER" id="PTHR47074:SF48">
    <property type="entry name" value="POLYNUCLEOTIDYL TRANSFERASE, RIBONUCLEASE H-LIKE SUPERFAMILY PROTEIN"/>
    <property type="match status" value="1"/>
</dbReference>
<dbReference type="InterPro" id="IPR002156">
    <property type="entry name" value="RNaseH_domain"/>
</dbReference>
<dbReference type="EMBL" id="JAATIQ010000564">
    <property type="protein sequence ID" value="KAF4351205.1"/>
    <property type="molecule type" value="Genomic_DNA"/>
</dbReference>
<reference evidence="2 3" key="1">
    <citation type="journal article" date="2020" name="bioRxiv">
        <title>Sequence and annotation of 42 cannabis genomes reveals extensive copy number variation in cannabinoid synthesis and pathogen resistance genes.</title>
        <authorList>
            <person name="Mckernan K.J."/>
            <person name="Helbert Y."/>
            <person name="Kane L.T."/>
            <person name="Ebling H."/>
            <person name="Zhang L."/>
            <person name="Liu B."/>
            <person name="Eaton Z."/>
            <person name="Mclaughlin S."/>
            <person name="Kingan S."/>
            <person name="Baybayan P."/>
            <person name="Concepcion G."/>
            <person name="Jordan M."/>
            <person name="Riva A."/>
            <person name="Barbazuk W."/>
            <person name="Harkins T."/>
        </authorList>
    </citation>
    <scope>NUCLEOTIDE SEQUENCE [LARGE SCALE GENOMIC DNA]</scope>
    <source>
        <strain evidence="3">cv. Jamaican Lion 4</strain>
        <tissue evidence="2">Leaf</tissue>
    </source>
</reference>
<dbReference type="PANTHER" id="PTHR47074">
    <property type="entry name" value="BNAC02G40300D PROTEIN"/>
    <property type="match status" value="1"/>
</dbReference>
<comment type="caution">
    <text evidence="2">The sequence shown here is derived from an EMBL/GenBank/DDBJ whole genome shotgun (WGS) entry which is preliminary data.</text>
</comment>
<evidence type="ECO:0000313" key="2">
    <source>
        <dbReference type="EMBL" id="KAF4351205.1"/>
    </source>
</evidence>
<evidence type="ECO:0000259" key="1">
    <source>
        <dbReference type="Pfam" id="PF13456"/>
    </source>
</evidence>
<proteinExistence type="predicted"/>
<dbReference type="Proteomes" id="UP000583929">
    <property type="component" value="Unassembled WGS sequence"/>
</dbReference>
<evidence type="ECO:0000313" key="3">
    <source>
        <dbReference type="Proteomes" id="UP000583929"/>
    </source>
</evidence>
<dbReference type="GO" id="GO:0003676">
    <property type="term" value="F:nucleic acid binding"/>
    <property type="evidence" value="ECO:0007669"/>
    <property type="project" value="InterPro"/>
</dbReference>
<keyword evidence="3" id="KW-1185">Reference proteome</keyword>
<accession>A0A7J6DYH2</accession>
<accession>A0A803Q8X6</accession>
<dbReference type="GO" id="GO:0004523">
    <property type="term" value="F:RNA-DNA hybrid ribonuclease activity"/>
    <property type="evidence" value="ECO:0007669"/>
    <property type="project" value="InterPro"/>
</dbReference>